<evidence type="ECO:0000313" key="2">
    <source>
        <dbReference type="Proteomes" id="UP000829196"/>
    </source>
</evidence>
<name>A0A8T3BXY6_DENNO</name>
<dbReference type="Proteomes" id="UP000829196">
    <property type="component" value="Unassembled WGS sequence"/>
</dbReference>
<dbReference type="AlphaFoldDB" id="A0A8T3BXY6"/>
<dbReference type="EMBL" id="JAGYWB010000006">
    <property type="protein sequence ID" value="KAI0520481.1"/>
    <property type="molecule type" value="Genomic_DNA"/>
</dbReference>
<comment type="caution">
    <text evidence="1">The sequence shown here is derived from an EMBL/GenBank/DDBJ whole genome shotgun (WGS) entry which is preliminary data.</text>
</comment>
<gene>
    <name evidence="1" type="ORF">KFK09_007957</name>
</gene>
<protein>
    <submittedName>
        <fullName evidence="1">Uncharacterized protein</fullName>
    </submittedName>
</protein>
<evidence type="ECO:0000313" key="1">
    <source>
        <dbReference type="EMBL" id="KAI0520481.1"/>
    </source>
</evidence>
<reference evidence="1" key="1">
    <citation type="journal article" date="2022" name="Front. Genet.">
        <title>Chromosome-Scale Assembly of the Dendrobium nobile Genome Provides Insights Into the Molecular Mechanism of the Biosynthesis of the Medicinal Active Ingredient of Dendrobium.</title>
        <authorList>
            <person name="Xu Q."/>
            <person name="Niu S.-C."/>
            <person name="Li K.-L."/>
            <person name="Zheng P.-J."/>
            <person name="Zhang X.-J."/>
            <person name="Jia Y."/>
            <person name="Liu Y."/>
            <person name="Niu Y.-X."/>
            <person name="Yu L.-H."/>
            <person name="Chen D.-F."/>
            <person name="Zhang G.-Q."/>
        </authorList>
    </citation>
    <scope>NUCLEOTIDE SEQUENCE</scope>
    <source>
        <tissue evidence="1">Leaf</tissue>
    </source>
</reference>
<sequence length="99" mass="11286">MRKFMYRIPNRASATKNCNEILYIILRLTLNISGKKKTAVELRIIPSKFTKSVDEKNSQTHKAVLGNISKCIALQIECVKIASLKVRKKPLITVIECRI</sequence>
<keyword evidence="2" id="KW-1185">Reference proteome</keyword>
<accession>A0A8T3BXY6</accession>
<organism evidence="1 2">
    <name type="scientific">Dendrobium nobile</name>
    <name type="common">Orchid</name>
    <dbReference type="NCBI Taxonomy" id="94219"/>
    <lineage>
        <taxon>Eukaryota</taxon>
        <taxon>Viridiplantae</taxon>
        <taxon>Streptophyta</taxon>
        <taxon>Embryophyta</taxon>
        <taxon>Tracheophyta</taxon>
        <taxon>Spermatophyta</taxon>
        <taxon>Magnoliopsida</taxon>
        <taxon>Liliopsida</taxon>
        <taxon>Asparagales</taxon>
        <taxon>Orchidaceae</taxon>
        <taxon>Epidendroideae</taxon>
        <taxon>Malaxideae</taxon>
        <taxon>Dendrobiinae</taxon>
        <taxon>Dendrobium</taxon>
    </lineage>
</organism>
<proteinExistence type="predicted"/>